<dbReference type="Proteomes" id="UP000587527">
    <property type="component" value="Unassembled WGS sequence"/>
</dbReference>
<sequence length="111" mass="12182">MAFHNPGIGHQPVDQVLREWRLPFAMRQINDAQPGHEGPSCPACASYQADRERRAEQSPMLHGSDNKLYTSPHAGTYLFEARYSRWACTQGAHGPLDQTAGGHDGGAACCY</sequence>
<evidence type="ECO:0000313" key="3">
    <source>
        <dbReference type="Proteomes" id="UP000587527"/>
    </source>
</evidence>
<dbReference type="AlphaFoldDB" id="A0A841BS94"/>
<reference evidence="2 3" key="1">
    <citation type="submission" date="2020-08" db="EMBL/GenBank/DDBJ databases">
        <title>Sequencing the genomes of 1000 actinobacteria strains.</title>
        <authorList>
            <person name="Klenk H.-P."/>
        </authorList>
    </citation>
    <scope>NUCLEOTIDE SEQUENCE [LARGE SCALE GENOMIC DNA]</scope>
    <source>
        <strain evidence="2 3">DSM 45362</strain>
    </source>
</reference>
<dbReference type="EMBL" id="JACHMN010000002">
    <property type="protein sequence ID" value="MBB5871927.1"/>
    <property type="molecule type" value="Genomic_DNA"/>
</dbReference>
<evidence type="ECO:0000313" key="2">
    <source>
        <dbReference type="EMBL" id="MBB5871927.1"/>
    </source>
</evidence>
<name>A0A841BS94_9ACTN</name>
<gene>
    <name evidence="2" type="ORF">F4553_005306</name>
</gene>
<protein>
    <submittedName>
        <fullName evidence="2">Uncharacterized protein</fullName>
    </submittedName>
</protein>
<evidence type="ECO:0000256" key="1">
    <source>
        <dbReference type="SAM" id="MobiDB-lite"/>
    </source>
</evidence>
<keyword evidence="3" id="KW-1185">Reference proteome</keyword>
<proteinExistence type="predicted"/>
<organism evidence="2 3">
    <name type="scientific">Allocatelliglobosispora scoriae</name>
    <dbReference type="NCBI Taxonomy" id="643052"/>
    <lineage>
        <taxon>Bacteria</taxon>
        <taxon>Bacillati</taxon>
        <taxon>Actinomycetota</taxon>
        <taxon>Actinomycetes</taxon>
        <taxon>Micromonosporales</taxon>
        <taxon>Micromonosporaceae</taxon>
        <taxon>Allocatelliglobosispora</taxon>
    </lineage>
</organism>
<comment type="caution">
    <text evidence="2">The sequence shown here is derived from an EMBL/GenBank/DDBJ whole genome shotgun (WGS) entry which is preliminary data.</text>
</comment>
<accession>A0A841BS94</accession>
<feature type="region of interest" description="Disordered" evidence="1">
    <location>
        <begin position="31"/>
        <end position="67"/>
    </location>
</feature>
<dbReference type="RefSeq" id="WP_184840306.1">
    <property type="nucleotide sequence ID" value="NZ_JACHMN010000002.1"/>
</dbReference>